<evidence type="ECO:0000256" key="3">
    <source>
        <dbReference type="ARBA" id="ARBA00022691"/>
    </source>
</evidence>
<evidence type="ECO:0000259" key="4">
    <source>
        <dbReference type="Pfam" id="PF00891"/>
    </source>
</evidence>
<dbReference type="InterPro" id="IPR036388">
    <property type="entry name" value="WH-like_DNA-bd_sf"/>
</dbReference>
<dbReference type="InterPro" id="IPR001077">
    <property type="entry name" value="COMT_C"/>
</dbReference>
<name>A0ABM3I6Z8_ZIZJJ</name>
<dbReference type="InterPro" id="IPR016461">
    <property type="entry name" value="COMT-like"/>
</dbReference>
<evidence type="ECO:0000313" key="6">
    <source>
        <dbReference type="Proteomes" id="UP001652623"/>
    </source>
</evidence>
<dbReference type="Gene3D" id="3.40.50.150">
    <property type="entry name" value="Vaccinia Virus protein VP39"/>
    <property type="match status" value="1"/>
</dbReference>
<evidence type="ECO:0000256" key="1">
    <source>
        <dbReference type="ARBA" id="ARBA00022603"/>
    </source>
</evidence>
<dbReference type="Proteomes" id="UP001652623">
    <property type="component" value="Chromosome 11"/>
</dbReference>
<dbReference type="GeneID" id="125419630"/>
<keyword evidence="6" id="KW-1185">Reference proteome</keyword>
<dbReference type="RefSeq" id="XP_048321909.2">
    <property type="nucleotide sequence ID" value="XM_048465952.2"/>
</dbReference>
<proteinExistence type="predicted"/>
<reference evidence="7" key="1">
    <citation type="submission" date="2025-08" db="UniProtKB">
        <authorList>
            <consortium name="RefSeq"/>
        </authorList>
    </citation>
    <scope>IDENTIFICATION</scope>
    <source>
        <tissue evidence="7">Seedling</tissue>
    </source>
</reference>
<protein>
    <submittedName>
        <fullName evidence="7">Desmethylxanthohumol 6'-O-methyltransferase-like</fullName>
    </submittedName>
</protein>
<dbReference type="SUPFAM" id="SSF53335">
    <property type="entry name" value="S-adenosyl-L-methionine-dependent methyltransferases"/>
    <property type="match status" value="1"/>
</dbReference>
<feature type="domain" description="O-methyltransferase C-terminal" evidence="4">
    <location>
        <begin position="127"/>
        <end position="331"/>
    </location>
</feature>
<evidence type="ECO:0000259" key="5">
    <source>
        <dbReference type="Pfam" id="PF08100"/>
    </source>
</evidence>
<gene>
    <name evidence="7" type="primary">LOC125419630</name>
</gene>
<dbReference type="InterPro" id="IPR012967">
    <property type="entry name" value="COMT_dimerisation"/>
</dbReference>
<dbReference type="InterPro" id="IPR036390">
    <property type="entry name" value="WH_DNA-bd_sf"/>
</dbReference>
<dbReference type="Pfam" id="PF08100">
    <property type="entry name" value="Dimerisation"/>
    <property type="match status" value="1"/>
</dbReference>
<accession>A0ABM3I6Z8</accession>
<keyword evidence="3" id="KW-0949">S-adenosyl-L-methionine</keyword>
<dbReference type="InterPro" id="IPR029063">
    <property type="entry name" value="SAM-dependent_MTases_sf"/>
</dbReference>
<dbReference type="CDD" id="cd02440">
    <property type="entry name" value="AdoMet_MTases"/>
    <property type="match status" value="1"/>
</dbReference>
<dbReference type="PROSITE" id="PS51683">
    <property type="entry name" value="SAM_OMT_II"/>
    <property type="match status" value="1"/>
</dbReference>
<evidence type="ECO:0000313" key="7">
    <source>
        <dbReference type="RefSeq" id="XP_048321909.2"/>
    </source>
</evidence>
<dbReference type="PANTHER" id="PTHR11746">
    <property type="entry name" value="O-METHYLTRANSFERASE"/>
    <property type="match status" value="1"/>
</dbReference>
<keyword evidence="1" id="KW-0489">Methyltransferase</keyword>
<organism evidence="6 7">
    <name type="scientific">Ziziphus jujuba</name>
    <name type="common">Chinese jujube</name>
    <name type="synonym">Ziziphus sativa</name>
    <dbReference type="NCBI Taxonomy" id="326968"/>
    <lineage>
        <taxon>Eukaryota</taxon>
        <taxon>Viridiplantae</taxon>
        <taxon>Streptophyta</taxon>
        <taxon>Embryophyta</taxon>
        <taxon>Tracheophyta</taxon>
        <taxon>Spermatophyta</taxon>
        <taxon>Magnoliopsida</taxon>
        <taxon>eudicotyledons</taxon>
        <taxon>Gunneridae</taxon>
        <taxon>Pentapetalae</taxon>
        <taxon>rosids</taxon>
        <taxon>fabids</taxon>
        <taxon>Rosales</taxon>
        <taxon>Rhamnaceae</taxon>
        <taxon>Paliureae</taxon>
        <taxon>Ziziphus</taxon>
    </lineage>
</organism>
<dbReference type="PIRSF" id="PIRSF005739">
    <property type="entry name" value="O-mtase"/>
    <property type="match status" value="1"/>
</dbReference>
<sequence length="351" mass="39442">MERVEVDRSIIGQAEIWQQMCAFTSSMLLKCAVELRIADIIHSHGSPITLSQIASGITDSSSPNIFYLERIMRFLVFKNIFTANRPSDGGETLYGLTHQSRSILWDSKPSLVPFILFQNYPMMIHSWHYLSQCVKDGGLAFKRANGCEIWEFMSKNQEFNNLFNSAMAATVPILVDVFLPAYEDELSKIGSLVDIGGGTGGLMHEIVKSHPQIKGINFDLPHVIATAPVHEGVTHIGGNMFEIVPSADAVLLKTVLHDWGDEECVRILKNCRNAIPENTGKVIIVDIVLDEEDDNIFKESQIMIDITLMIFTTGKERTEVQWKKLLEEGGFPRYKIIKLPARECIIEAYPI</sequence>
<dbReference type="Pfam" id="PF00891">
    <property type="entry name" value="Methyltransf_2"/>
    <property type="match status" value="1"/>
</dbReference>
<dbReference type="SUPFAM" id="SSF46785">
    <property type="entry name" value="Winged helix' DNA-binding domain"/>
    <property type="match status" value="1"/>
</dbReference>
<evidence type="ECO:0000256" key="2">
    <source>
        <dbReference type="ARBA" id="ARBA00022679"/>
    </source>
</evidence>
<keyword evidence="2" id="KW-0808">Transferase</keyword>
<feature type="domain" description="O-methyltransferase dimerisation" evidence="5">
    <location>
        <begin position="17"/>
        <end position="103"/>
    </location>
</feature>
<dbReference type="Gene3D" id="1.10.10.10">
    <property type="entry name" value="Winged helix-like DNA-binding domain superfamily/Winged helix DNA-binding domain"/>
    <property type="match status" value="1"/>
</dbReference>